<sequence>KLHTCPVGQLRSIAMYNRDRMSTTESLVIGPELPGPGPVSEKSDQALGQEYLSNGPVLLIVTVEYDRYIGRAVFLQLRKEIYQRLAGDGRHKQLLVTGLAGRYRSFEIRLQHKLVYSRLETRFYPDPKSIADAIQDALEGRPFLTCKPSESRELELAARPQVKKTDNKEADGKVVFEENIVDRESNV</sequence>
<feature type="non-terminal residue" evidence="1">
    <location>
        <position position="1"/>
    </location>
</feature>
<reference evidence="1 2" key="1">
    <citation type="submission" date="2017-06" db="EMBL/GenBank/DDBJ databases">
        <title>A platform for efficient transgenesis in Macrostomum lignano, a flatworm model organism for stem cell research.</title>
        <authorList>
            <person name="Berezikov E."/>
        </authorList>
    </citation>
    <scope>NUCLEOTIDE SEQUENCE [LARGE SCALE GENOMIC DNA]</scope>
    <source>
        <strain evidence="1">DV1</strain>
        <tissue evidence="1">Whole organism</tissue>
    </source>
</reference>
<accession>A0A267EIE5</accession>
<keyword evidence="2" id="KW-1185">Reference proteome</keyword>
<comment type="caution">
    <text evidence="1">The sequence shown here is derived from an EMBL/GenBank/DDBJ whole genome shotgun (WGS) entry which is preliminary data.</text>
</comment>
<dbReference type="SUPFAM" id="SSF52833">
    <property type="entry name" value="Thioredoxin-like"/>
    <property type="match status" value="1"/>
</dbReference>
<evidence type="ECO:0000313" key="2">
    <source>
        <dbReference type="Proteomes" id="UP000215902"/>
    </source>
</evidence>
<name>A0A267EIE5_9PLAT</name>
<dbReference type="OrthoDB" id="5962009at2759"/>
<dbReference type="Gene3D" id="3.40.30.10">
    <property type="entry name" value="Glutaredoxin"/>
    <property type="match status" value="1"/>
</dbReference>
<proteinExistence type="predicted"/>
<dbReference type="Proteomes" id="UP000215902">
    <property type="component" value="Unassembled WGS sequence"/>
</dbReference>
<protein>
    <submittedName>
        <fullName evidence="1">Uncharacterized protein</fullName>
    </submittedName>
</protein>
<dbReference type="EMBL" id="NIVC01002050">
    <property type="protein sequence ID" value="PAA61290.1"/>
    <property type="molecule type" value="Genomic_DNA"/>
</dbReference>
<gene>
    <name evidence="1" type="ORF">BOX15_Mlig031521g1</name>
</gene>
<organism evidence="1 2">
    <name type="scientific">Macrostomum lignano</name>
    <dbReference type="NCBI Taxonomy" id="282301"/>
    <lineage>
        <taxon>Eukaryota</taxon>
        <taxon>Metazoa</taxon>
        <taxon>Spiralia</taxon>
        <taxon>Lophotrochozoa</taxon>
        <taxon>Platyhelminthes</taxon>
        <taxon>Rhabditophora</taxon>
        <taxon>Macrostomorpha</taxon>
        <taxon>Macrostomida</taxon>
        <taxon>Macrostomidae</taxon>
        <taxon>Macrostomum</taxon>
    </lineage>
</organism>
<dbReference type="InterPro" id="IPR036249">
    <property type="entry name" value="Thioredoxin-like_sf"/>
</dbReference>
<dbReference type="AlphaFoldDB" id="A0A267EIE5"/>
<evidence type="ECO:0000313" key="1">
    <source>
        <dbReference type="EMBL" id="PAA61290.1"/>
    </source>
</evidence>